<feature type="region of interest" description="Disordered" evidence="2">
    <location>
        <begin position="450"/>
        <end position="514"/>
    </location>
</feature>
<evidence type="ECO:0000256" key="1">
    <source>
        <dbReference type="SAM" id="Coils"/>
    </source>
</evidence>
<evidence type="ECO:0000259" key="3">
    <source>
        <dbReference type="PROSITE" id="PS50800"/>
    </source>
</evidence>
<dbReference type="Gene3D" id="1.10.720.30">
    <property type="entry name" value="SAP domain"/>
    <property type="match status" value="1"/>
</dbReference>
<dbReference type="GO" id="GO:0004672">
    <property type="term" value="F:protein kinase activity"/>
    <property type="evidence" value="ECO:0007669"/>
    <property type="project" value="TreeGrafter"/>
</dbReference>
<feature type="compositionally biased region" description="Low complexity" evidence="2">
    <location>
        <begin position="1"/>
        <end position="15"/>
    </location>
</feature>
<proteinExistence type="predicted"/>
<accession>A0A197JS57</accession>
<dbReference type="SUPFAM" id="SSF68906">
    <property type="entry name" value="SAP domain"/>
    <property type="match status" value="1"/>
</dbReference>
<evidence type="ECO:0000313" key="4">
    <source>
        <dbReference type="EMBL" id="OAQ27154.1"/>
    </source>
</evidence>
<dbReference type="AlphaFoldDB" id="A0A197JS57"/>
<evidence type="ECO:0000313" key="5">
    <source>
        <dbReference type="Proteomes" id="UP000078512"/>
    </source>
</evidence>
<organism evidence="4 5">
    <name type="scientific">Linnemannia elongata AG-77</name>
    <dbReference type="NCBI Taxonomy" id="1314771"/>
    <lineage>
        <taxon>Eukaryota</taxon>
        <taxon>Fungi</taxon>
        <taxon>Fungi incertae sedis</taxon>
        <taxon>Mucoromycota</taxon>
        <taxon>Mortierellomycotina</taxon>
        <taxon>Mortierellomycetes</taxon>
        <taxon>Mortierellales</taxon>
        <taxon>Mortierellaceae</taxon>
        <taxon>Linnemannia</taxon>
    </lineage>
</organism>
<protein>
    <recommendedName>
        <fullName evidence="3">SAP domain-containing protein</fullName>
    </recommendedName>
</protein>
<dbReference type="Pfam" id="PF02037">
    <property type="entry name" value="SAP"/>
    <property type="match status" value="1"/>
</dbReference>
<feature type="compositionally biased region" description="Polar residues" evidence="2">
    <location>
        <begin position="316"/>
        <end position="329"/>
    </location>
</feature>
<feature type="region of interest" description="Disordered" evidence="2">
    <location>
        <begin position="313"/>
        <end position="390"/>
    </location>
</feature>
<feature type="domain" description="SAP" evidence="3">
    <location>
        <begin position="596"/>
        <end position="630"/>
    </location>
</feature>
<gene>
    <name evidence="4" type="ORF">K457DRAFT_21378</name>
</gene>
<name>A0A197JS57_9FUNG</name>
<dbReference type="STRING" id="1314771.A0A197JS57"/>
<dbReference type="PROSITE" id="PS50800">
    <property type="entry name" value="SAP"/>
    <property type="match status" value="1"/>
</dbReference>
<evidence type="ECO:0000256" key="2">
    <source>
        <dbReference type="SAM" id="MobiDB-lite"/>
    </source>
</evidence>
<sequence length="724" mass="78845">MYHQSSQNSSCNSLLTQPLPPEQHYHDFSVGYQAMYTLTPDRQPQGPQLQQLQQIQQLQLQQLQQEQDELEKQQQEHFLAMEQRQTDMGLSAQEPFVFDPSSLPLYTSSIPLADSGLVTDVSGMSLPNDIGQGLGGHDWTSYLSMGQFGEPTGGVDMDQLQMMSSDSMAGGGVFSFDMQDSSPVLLHTDPQTPQQQQQQLEQQTLTAQQQHQLQQQRLQQEQQAQLQQQQLQQQQQQQQLQQQQQQQLEQHQQQQLEHQQQQQRLYQLQQQQQLRMQLELASQTQLPQSPSIGMAYSPSPLHHQQFSHQYLHGMNQFPSGHSPAQSPLSPGNYAGDDYFTSRQASPGPASSPSASSKIKSRPRPSTTGARVSQGGIKALFGQNGSKNNRASLDLKSETPLLHSPTQGLTATLMAANQASNGVNPPKTPPLRKKKAVKAVSAEIPIVHQLSLSTTQADSQGTQPGQELTPANQTPSSPSPVLTLAERRAAAAAAGIQRRRSSSESSTTLAQSSAASALPAIPMSLGLDSKAKRIILPPNLTPGSENVPLSSPSILSTSATSPAPIQIDRILSRHSMSQAKTEEQQRLMDAAMERVDFDDVTVAELKEMLRQRGKHGGGKKADLIRRLQSEIDIIRANRQAQPQSQAGSGAGAGVRQAVASIPAPLASPTHSLYKTLGGMHIGTPSILPGASMPSSSHSNLRFALYTEQSMDTEATPVDHSGQNSK</sequence>
<feature type="region of interest" description="Disordered" evidence="2">
    <location>
        <begin position="1"/>
        <end position="22"/>
    </location>
</feature>
<dbReference type="Proteomes" id="UP000078512">
    <property type="component" value="Unassembled WGS sequence"/>
</dbReference>
<dbReference type="InterPro" id="IPR036361">
    <property type="entry name" value="SAP_dom_sf"/>
</dbReference>
<dbReference type="InterPro" id="IPR003034">
    <property type="entry name" value="SAP_dom"/>
</dbReference>
<feature type="compositionally biased region" description="Polar residues" evidence="2">
    <location>
        <begin position="450"/>
        <end position="479"/>
    </location>
</feature>
<dbReference type="PANTHER" id="PTHR47096:SF2">
    <property type="entry name" value="NIK-RELATED PROTEIN KINASE"/>
    <property type="match status" value="1"/>
</dbReference>
<dbReference type="PANTHER" id="PTHR47096">
    <property type="entry name" value="MISSHAPEN LIKE KINASE 1"/>
    <property type="match status" value="1"/>
</dbReference>
<reference evidence="4 5" key="1">
    <citation type="submission" date="2016-05" db="EMBL/GenBank/DDBJ databases">
        <title>Genome sequencing reveals origins of a unique bacterial endosymbiosis in the earliest lineages of terrestrial Fungi.</title>
        <authorList>
            <consortium name="DOE Joint Genome Institute"/>
            <person name="Uehling J."/>
            <person name="Gryganskyi A."/>
            <person name="Hameed K."/>
            <person name="Tschaplinski T."/>
            <person name="Misztal P."/>
            <person name="Wu S."/>
            <person name="Desiro A."/>
            <person name="Vande Pol N."/>
            <person name="Du Z.-Y."/>
            <person name="Zienkiewicz A."/>
            <person name="Zienkiewicz K."/>
            <person name="Morin E."/>
            <person name="Tisserant E."/>
            <person name="Splivallo R."/>
            <person name="Hainaut M."/>
            <person name="Henrissat B."/>
            <person name="Ohm R."/>
            <person name="Kuo A."/>
            <person name="Yan J."/>
            <person name="Lipzen A."/>
            <person name="Nolan M."/>
            <person name="Labutti K."/>
            <person name="Barry K."/>
            <person name="Goldstein A."/>
            <person name="Labbe J."/>
            <person name="Schadt C."/>
            <person name="Tuskan G."/>
            <person name="Grigoriev I."/>
            <person name="Martin F."/>
            <person name="Vilgalys R."/>
            <person name="Bonito G."/>
        </authorList>
    </citation>
    <scope>NUCLEOTIDE SEQUENCE [LARGE SCALE GENOMIC DNA]</scope>
    <source>
        <strain evidence="4 5">AG-77</strain>
    </source>
</reference>
<feature type="region of interest" description="Disordered" evidence="2">
    <location>
        <begin position="541"/>
        <end position="560"/>
    </location>
</feature>
<keyword evidence="1" id="KW-0175">Coiled coil</keyword>
<feature type="region of interest" description="Disordered" evidence="2">
    <location>
        <begin position="166"/>
        <end position="198"/>
    </location>
</feature>
<dbReference type="EMBL" id="KV442059">
    <property type="protein sequence ID" value="OAQ27154.1"/>
    <property type="molecule type" value="Genomic_DNA"/>
</dbReference>
<feature type="coiled-coil region" evidence="1">
    <location>
        <begin position="210"/>
        <end position="271"/>
    </location>
</feature>
<feature type="compositionally biased region" description="Low complexity" evidence="2">
    <location>
        <begin position="502"/>
        <end position="514"/>
    </location>
</feature>
<dbReference type="GO" id="GO:0005829">
    <property type="term" value="C:cytosol"/>
    <property type="evidence" value="ECO:0007669"/>
    <property type="project" value="TreeGrafter"/>
</dbReference>
<feature type="coiled-coil region" evidence="1">
    <location>
        <begin position="49"/>
        <end position="83"/>
    </location>
</feature>
<feature type="compositionally biased region" description="Low complexity" evidence="2">
    <location>
        <begin position="547"/>
        <end position="560"/>
    </location>
</feature>
<dbReference type="SMART" id="SM00513">
    <property type="entry name" value="SAP"/>
    <property type="match status" value="1"/>
</dbReference>
<feature type="compositionally biased region" description="Low complexity" evidence="2">
    <location>
        <begin position="341"/>
        <end position="357"/>
    </location>
</feature>
<dbReference type="InterPro" id="IPR051700">
    <property type="entry name" value="STE20_Ser-Thr_kinase"/>
</dbReference>
<keyword evidence="5" id="KW-1185">Reference proteome</keyword>
<dbReference type="GO" id="GO:0046330">
    <property type="term" value="P:positive regulation of JNK cascade"/>
    <property type="evidence" value="ECO:0007669"/>
    <property type="project" value="TreeGrafter"/>
</dbReference>
<dbReference type="OrthoDB" id="445357at2759"/>